<keyword evidence="4" id="KW-1005">Bacterial flagellum biogenesis</keyword>
<evidence type="ECO:0000256" key="4">
    <source>
        <dbReference type="ARBA" id="ARBA00022795"/>
    </source>
</evidence>
<dbReference type="GO" id="GO:0005829">
    <property type="term" value="C:cytosol"/>
    <property type="evidence" value="ECO:0007669"/>
    <property type="project" value="UniProtKB-SubCell"/>
</dbReference>
<keyword evidence="6" id="KW-0969">Cilium</keyword>
<dbReference type="PIRSF" id="PIRSF039090">
    <property type="entry name" value="Flis"/>
    <property type="match status" value="1"/>
</dbReference>
<evidence type="ECO:0000256" key="1">
    <source>
        <dbReference type="ARBA" id="ARBA00004514"/>
    </source>
</evidence>
<dbReference type="NCBIfam" id="TIGR00208">
    <property type="entry name" value="fliS"/>
    <property type="match status" value="1"/>
</dbReference>
<comment type="subcellular location">
    <subcellularLocation>
        <location evidence="1">Cytoplasm</location>
        <location evidence="1">Cytosol</location>
    </subcellularLocation>
</comment>
<organism evidence="6 7">
    <name type="scientific">Sulfurimonas marina</name>
    <dbReference type="NCBI Taxonomy" id="2590551"/>
    <lineage>
        <taxon>Bacteria</taxon>
        <taxon>Pseudomonadati</taxon>
        <taxon>Campylobacterota</taxon>
        <taxon>Epsilonproteobacteria</taxon>
        <taxon>Campylobacterales</taxon>
        <taxon>Sulfurimonadaceae</taxon>
        <taxon>Sulfurimonas</taxon>
    </lineage>
</organism>
<evidence type="ECO:0000256" key="2">
    <source>
        <dbReference type="ARBA" id="ARBA00008787"/>
    </source>
</evidence>
<dbReference type="KEGG" id="smax:FJR03_00640"/>
<dbReference type="AlphaFoldDB" id="A0A7M3V994"/>
<sequence>MYGNAAHNIYSENNVAIESSEKLVELMYEGVLRFNTLAKKAMDAGNIEKKVYWINRSIAVIDELVAILNFEGGAVAHYLKGLYNYQITLLLDVNMHDDAKKLEECTNVFKELLEAWRDATHVA</sequence>
<keyword evidence="7" id="KW-1185">Reference proteome</keyword>
<evidence type="ECO:0000313" key="7">
    <source>
        <dbReference type="Proteomes" id="UP000593910"/>
    </source>
</evidence>
<dbReference type="RefSeq" id="WP_193113757.1">
    <property type="nucleotide sequence ID" value="NZ_CP041165.1"/>
</dbReference>
<proteinExistence type="inferred from homology"/>
<evidence type="ECO:0000256" key="5">
    <source>
        <dbReference type="ARBA" id="ARBA00023186"/>
    </source>
</evidence>
<keyword evidence="5" id="KW-0143">Chaperone</keyword>
<evidence type="ECO:0000313" key="6">
    <source>
        <dbReference type="EMBL" id="QOP40327.1"/>
    </source>
</evidence>
<dbReference type="PANTHER" id="PTHR34773">
    <property type="entry name" value="FLAGELLAR SECRETION CHAPERONE FLIS"/>
    <property type="match status" value="1"/>
</dbReference>
<dbReference type="InterPro" id="IPR003713">
    <property type="entry name" value="FliS"/>
</dbReference>
<dbReference type="Pfam" id="PF02561">
    <property type="entry name" value="FliS"/>
    <property type="match status" value="1"/>
</dbReference>
<reference evidence="6 7" key="1">
    <citation type="submission" date="2019-06" db="EMBL/GenBank/DDBJ databases">
        <title>Sulfurimonas gotlandica sp. nov., a chemoautotrophic and psychrotolerant epsilonproteobacterium isolated from a pelagic redoxcline, and an emended description of the genus Sulfurimonas.</title>
        <authorList>
            <person name="Wang S."/>
            <person name="Jiang L."/>
            <person name="Shao Z."/>
        </authorList>
    </citation>
    <scope>NUCLEOTIDE SEQUENCE [LARGE SCALE GENOMIC DNA]</scope>
    <source>
        <strain evidence="6 7">B2</strain>
    </source>
</reference>
<evidence type="ECO:0000256" key="3">
    <source>
        <dbReference type="ARBA" id="ARBA00022490"/>
    </source>
</evidence>
<keyword evidence="6" id="KW-0966">Cell projection</keyword>
<dbReference type="EMBL" id="CP041165">
    <property type="protein sequence ID" value="QOP40327.1"/>
    <property type="molecule type" value="Genomic_DNA"/>
</dbReference>
<dbReference type="SUPFAM" id="SSF101116">
    <property type="entry name" value="Flagellar export chaperone FliS"/>
    <property type="match status" value="1"/>
</dbReference>
<protein>
    <submittedName>
        <fullName evidence="6">Flagellar export chaperone FliS</fullName>
    </submittedName>
</protein>
<comment type="similarity">
    <text evidence="2">Belongs to the FliS family.</text>
</comment>
<dbReference type="InterPro" id="IPR036584">
    <property type="entry name" value="FliS_sf"/>
</dbReference>
<dbReference type="GO" id="GO:0071973">
    <property type="term" value="P:bacterial-type flagellum-dependent cell motility"/>
    <property type="evidence" value="ECO:0007669"/>
    <property type="project" value="TreeGrafter"/>
</dbReference>
<dbReference type="GO" id="GO:0044780">
    <property type="term" value="P:bacterial-type flagellum assembly"/>
    <property type="evidence" value="ECO:0007669"/>
    <property type="project" value="InterPro"/>
</dbReference>
<dbReference type="PANTHER" id="PTHR34773:SF1">
    <property type="entry name" value="FLAGELLAR SECRETION CHAPERONE FLIS"/>
    <property type="match status" value="1"/>
</dbReference>
<dbReference type="CDD" id="cd16098">
    <property type="entry name" value="FliS"/>
    <property type="match status" value="1"/>
</dbReference>
<gene>
    <name evidence="6" type="primary">fliS</name>
    <name evidence="6" type="ORF">FJR03_00640</name>
</gene>
<dbReference type="Proteomes" id="UP000593910">
    <property type="component" value="Chromosome"/>
</dbReference>
<dbReference type="Gene3D" id="1.20.120.340">
    <property type="entry name" value="Flagellar protein FliS"/>
    <property type="match status" value="1"/>
</dbReference>
<keyword evidence="6" id="KW-0282">Flagellum</keyword>
<keyword evidence="3" id="KW-0963">Cytoplasm</keyword>
<accession>A0A7M3V994</accession>
<name>A0A7M3V994_9BACT</name>